<gene>
    <name evidence="2" type="ordered locus">Jden_0559</name>
</gene>
<keyword evidence="3" id="KW-1185">Reference proteome</keyword>
<evidence type="ECO:0000313" key="3">
    <source>
        <dbReference type="Proteomes" id="UP000000628"/>
    </source>
</evidence>
<evidence type="ECO:0000313" key="2">
    <source>
        <dbReference type="EMBL" id="ACV08223.1"/>
    </source>
</evidence>
<feature type="transmembrane region" description="Helical" evidence="1">
    <location>
        <begin position="51"/>
        <end position="68"/>
    </location>
</feature>
<organism evidence="2 3">
    <name type="scientific">Jonesia denitrificans (strain ATCC 14870 / DSM 20603 / BCRC 15368 / CIP 55.134 / JCM 11481 / NBRC 15587 / NCTC 10816 / Prevot 55134)</name>
    <name type="common">Listeria denitrificans</name>
    <dbReference type="NCBI Taxonomy" id="471856"/>
    <lineage>
        <taxon>Bacteria</taxon>
        <taxon>Bacillati</taxon>
        <taxon>Actinomycetota</taxon>
        <taxon>Actinomycetes</taxon>
        <taxon>Micrococcales</taxon>
        <taxon>Jonesiaceae</taxon>
        <taxon>Jonesia</taxon>
    </lineage>
</organism>
<keyword evidence="1" id="KW-0472">Membrane</keyword>
<dbReference type="OrthoDB" id="10018774at2"/>
<feature type="transmembrane region" description="Helical" evidence="1">
    <location>
        <begin position="247"/>
        <end position="268"/>
    </location>
</feature>
<dbReference type="Proteomes" id="UP000000628">
    <property type="component" value="Chromosome"/>
</dbReference>
<keyword evidence="1" id="KW-0812">Transmembrane</keyword>
<sequence length="414" mass="45275">MRLFEVRWLPLALSYLCCGVVIARGLGEPWDAMWHLHASQWGWPGVLRDVVTSFVVVSTVVALVVAALDTRVAAGVLVVPVLASVFSLVVSAASARWLAAFDGAVVASWCALVFLVRWQQRRLRVRLRHVVPGVAYPSPELLGEVFAARPTERWAPWVVWAAWGVPLVAALVSVVGLVSSVESRHEAVWEMATVTAVSGDVVTVTQAGGRSCELEVWDEHIVGAQVPTLMGEDGWCEITTLGEYQDVTWPLALVWLLVHVEVVVWLLWGRSWSVVDAVVRRGVVARYVGGVSPLRWEGPWALRSVPVGTVTVPWLVEELTVPVVHGGALDGGSSRSVDVVLRVHRVGWSRDLRMFLADQAGASEVMRQVPQQWGSIVVVDRAHPTRVVVAYRTGEVFVGRMVDARGLVGVASRR</sequence>
<dbReference type="KEGG" id="jde:Jden_0559"/>
<feature type="transmembrane region" description="Helical" evidence="1">
    <location>
        <begin position="157"/>
        <end position="181"/>
    </location>
</feature>
<dbReference type="AlphaFoldDB" id="C7R0R6"/>
<dbReference type="HOGENOM" id="CLU_663552_0_0_11"/>
<reference evidence="2 3" key="1">
    <citation type="journal article" date="2009" name="Stand. Genomic Sci.">
        <title>Complete genome sequence of Jonesia denitrificans type strain (Prevot 55134).</title>
        <authorList>
            <person name="Pukall R."/>
            <person name="Gehrich-Schroter G."/>
            <person name="Lapidus A."/>
            <person name="Nolan M."/>
            <person name="Glavina Del Rio T."/>
            <person name="Lucas S."/>
            <person name="Chen F."/>
            <person name="Tice H."/>
            <person name="Pitluck S."/>
            <person name="Cheng J.F."/>
            <person name="Copeland A."/>
            <person name="Saunders E."/>
            <person name="Brettin T."/>
            <person name="Detter J.C."/>
            <person name="Bruce D."/>
            <person name="Goodwin L."/>
            <person name="Pati A."/>
            <person name="Ivanova N."/>
            <person name="Mavromatis K."/>
            <person name="Ovchinnikova G."/>
            <person name="Chen A."/>
            <person name="Palaniappan K."/>
            <person name="Land M."/>
            <person name="Hauser L."/>
            <person name="Chang Y.J."/>
            <person name="Jeffries C.D."/>
            <person name="Chain P."/>
            <person name="Goker M."/>
            <person name="Bristow J."/>
            <person name="Eisen J.A."/>
            <person name="Markowitz V."/>
            <person name="Hugenholtz P."/>
            <person name="Kyrpides N.C."/>
            <person name="Klenk H.P."/>
            <person name="Han C."/>
        </authorList>
    </citation>
    <scope>NUCLEOTIDE SEQUENCE [LARGE SCALE GENOMIC DNA]</scope>
    <source>
        <strain evidence="3">ATCC 14870 / DSM 20603 / BCRC 15368 / CIP 55.134 / JCM 11481 / NBRC 15587 / NCTC 10816 / Prevot 55134</strain>
    </source>
</reference>
<feature type="transmembrane region" description="Helical" evidence="1">
    <location>
        <begin position="99"/>
        <end position="118"/>
    </location>
</feature>
<dbReference type="STRING" id="471856.Jden_0559"/>
<dbReference type="RefSeq" id="WP_015770852.1">
    <property type="nucleotide sequence ID" value="NC_013174.1"/>
</dbReference>
<dbReference type="EMBL" id="CP001706">
    <property type="protein sequence ID" value="ACV08223.1"/>
    <property type="molecule type" value="Genomic_DNA"/>
</dbReference>
<name>C7R0R6_JONDD</name>
<proteinExistence type="predicted"/>
<accession>C7R0R6</accession>
<evidence type="ECO:0000256" key="1">
    <source>
        <dbReference type="SAM" id="Phobius"/>
    </source>
</evidence>
<feature type="transmembrane region" description="Helical" evidence="1">
    <location>
        <begin position="75"/>
        <end position="93"/>
    </location>
</feature>
<keyword evidence="1" id="KW-1133">Transmembrane helix</keyword>
<protein>
    <submittedName>
        <fullName evidence="2">Uncharacterized protein</fullName>
    </submittedName>
</protein>